<evidence type="ECO:0000259" key="5">
    <source>
        <dbReference type="Pfam" id="PF00156"/>
    </source>
</evidence>
<dbReference type="GO" id="GO:0006355">
    <property type="term" value="P:regulation of DNA-templated transcription"/>
    <property type="evidence" value="ECO:0007669"/>
    <property type="project" value="UniProtKB-UniRule"/>
</dbReference>
<evidence type="ECO:0000313" key="6">
    <source>
        <dbReference type="EMBL" id="SMC76769.1"/>
    </source>
</evidence>
<dbReference type="SUPFAM" id="SSF53271">
    <property type="entry name" value="PRTase-like"/>
    <property type="match status" value="1"/>
</dbReference>
<dbReference type="PANTHER" id="PTHR11608">
    <property type="entry name" value="BIFUNCTIONAL PROTEIN PYRR"/>
    <property type="match status" value="1"/>
</dbReference>
<dbReference type="RefSeq" id="WP_084069078.1">
    <property type="nucleotide sequence ID" value="NZ_FWXY01000009.1"/>
</dbReference>
<dbReference type="InterPro" id="IPR050137">
    <property type="entry name" value="PyrR_bifunctional"/>
</dbReference>
<evidence type="ECO:0000313" key="7">
    <source>
        <dbReference type="Proteomes" id="UP000192418"/>
    </source>
</evidence>
<keyword evidence="4 6" id="KW-0808">Transferase</keyword>
<feature type="domain" description="Phosphoribosyltransferase" evidence="5">
    <location>
        <begin position="7"/>
        <end position="151"/>
    </location>
</feature>
<dbReference type="NCBIfam" id="NF003549">
    <property type="entry name" value="PRK05205.1-5"/>
    <property type="match status" value="1"/>
</dbReference>
<gene>
    <name evidence="4" type="primary">pyrR</name>
    <name evidence="6" type="ORF">SAMN02746065_109162</name>
</gene>
<dbReference type="Gene3D" id="3.40.50.2020">
    <property type="match status" value="1"/>
</dbReference>
<dbReference type="InterPro" id="IPR023050">
    <property type="entry name" value="PyrR"/>
</dbReference>
<dbReference type="NCBIfam" id="NF003545">
    <property type="entry name" value="PRK05205.1-1"/>
    <property type="match status" value="1"/>
</dbReference>
<accession>A0A1W2BV38</accession>
<dbReference type="AlphaFoldDB" id="A0A1W2BV38"/>
<evidence type="ECO:0000256" key="3">
    <source>
        <dbReference type="ARBA" id="ARBA00023163"/>
    </source>
</evidence>
<dbReference type="EMBL" id="FWXY01000009">
    <property type="protein sequence ID" value="SMC76769.1"/>
    <property type="molecule type" value="Genomic_DNA"/>
</dbReference>
<dbReference type="STRING" id="1121400.SAMN02746065_109162"/>
<sequence>MKRERTIFTQEDIERAITRMSYEIIEAHKGVQNIALAGILTRGDFLAKRIQHKIEMLEGVQIPMGVMDINLYRDDWTQISHHPIVRPSKMPFSVDDKQVILVDDVLFTGRTIRAAMDALMDFGRPPRIELAVLVDRGHRELPLQADYKGTTVATLRNDTVNVFLQEYDGEDRVFIKEDN</sequence>
<comment type="catalytic activity">
    <reaction evidence="4">
        <text>UMP + diphosphate = 5-phospho-alpha-D-ribose 1-diphosphate + uracil</text>
        <dbReference type="Rhea" id="RHEA:13017"/>
        <dbReference type="ChEBI" id="CHEBI:17568"/>
        <dbReference type="ChEBI" id="CHEBI:33019"/>
        <dbReference type="ChEBI" id="CHEBI:57865"/>
        <dbReference type="ChEBI" id="CHEBI:58017"/>
        <dbReference type="EC" id="2.4.2.9"/>
    </reaction>
</comment>
<comment type="similarity">
    <text evidence="1 4">Belongs to the purine/pyrimidine phosphoribosyltransferase family. PyrR subfamily.</text>
</comment>
<reference evidence="6 7" key="1">
    <citation type="submission" date="2017-04" db="EMBL/GenBank/DDBJ databases">
        <authorList>
            <person name="Afonso C.L."/>
            <person name="Miller P.J."/>
            <person name="Scott M.A."/>
            <person name="Spackman E."/>
            <person name="Goraichik I."/>
            <person name="Dimitrov K.M."/>
            <person name="Suarez D.L."/>
            <person name="Swayne D.E."/>
        </authorList>
    </citation>
    <scope>NUCLEOTIDE SEQUENCE [LARGE SCALE GENOMIC DNA]</scope>
    <source>
        <strain evidence="6 7">DSM 3385</strain>
    </source>
</reference>
<dbReference type="FunFam" id="3.40.50.2020:FF:000020">
    <property type="entry name" value="Bifunctional protein PyrR"/>
    <property type="match status" value="1"/>
</dbReference>
<keyword evidence="4 6" id="KW-0328">Glycosyltransferase</keyword>
<dbReference type="GO" id="GO:0004845">
    <property type="term" value="F:uracil phosphoribosyltransferase activity"/>
    <property type="evidence" value="ECO:0007669"/>
    <property type="project" value="UniProtKB-UniRule"/>
</dbReference>
<dbReference type="OrthoDB" id="9802227at2"/>
<dbReference type="Pfam" id="PF00156">
    <property type="entry name" value="Pribosyltran"/>
    <property type="match status" value="1"/>
</dbReference>
<evidence type="ECO:0000256" key="4">
    <source>
        <dbReference type="HAMAP-Rule" id="MF_01219"/>
    </source>
</evidence>
<name>A0A1W2BV38_9BACT</name>
<keyword evidence="3 4" id="KW-0804">Transcription</keyword>
<dbReference type="InterPro" id="IPR029057">
    <property type="entry name" value="PRTase-like"/>
</dbReference>
<dbReference type="Proteomes" id="UP000192418">
    <property type="component" value="Unassembled WGS sequence"/>
</dbReference>
<organism evidence="6 7">
    <name type="scientific">Desulfocicer vacuolatum DSM 3385</name>
    <dbReference type="NCBI Taxonomy" id="1121400"/>
    <lineage>
        <taxon>Bacteria</taxon>
        <taxon>Pseudomonadati</taxon>
        <taxon>Thermodesulfobacteriota</taxon>
        <taxon>Desulfobacteria</taxon>
        <taxon>Desulfobacterales</taxon>
        <taxon>Desulfobacteraceae</taxon>
        <taxon>Desulfocicer</taxon>
    </lineage>
</organism>
<protein>
    <recommendedName>
        <fullName evidence="4">Bifunctional protein PyrR</fullName>
    </recommendedName>
    <domain>
        <recommendedName>
            <fullName evidence="4">Pyrimidine operon regulatory protein</fullName>
        </recommendedName>
    </domain>
    <domain>
        <recommendedName>
            <fullName evidence="4">Uracil phosphoribosyltransferase</fullName>
            <shortName evidence="4">UPRTase</shortName>
            <ecNumber evidence="4">2.4.2.9</ecNumber>
        </recommendedName>
    </domain>
</protein>
<dbReference type="CDD" id="cd06223">
    <property type="entry name" value="PRTases_typeI"/>
    <property type="match status" value="1"/>
</dbReference>
<proteinExistence type="inferred from homology"/>
<dbReference type="PANTHER" id="PTHR11608:SF0">
    <property type="entry name" value="BIFUNCTIONAL PROTEIN PYRR"/>
    <property type="match status" value="1"/>
</dbReference>
<evidence type="ECO:0000256" key="1">
    <source>
        <dbReference type="ARBA" id="ARBA00005565"/>
    </source>
</evidence>
<keyword evidence="2 4" id="KW-0805">Transcription regulation</keyword>
<dbReference type="HAMAP" id="MF_01219">
    <property type="entry name" value="PyrR"/>
    <property type="match status" value="1"/>
</dbReference>
<comment type="function">
    <text evidence="4">Also displays a weak uracil phosphoribosyltransferase activity which is not physiologically significant.</text>
</comment>
<evidence type="ECO:0000256" key="2">
    <source>
        <dbReference type="ARBA" id="ARBA00023015"/>
    </source>
</evidence>
<comment type="function">
    <text evidence="4">Regulates the transcription of the pyrimidine nucleotide (pyr) operon in response to exogenous pyrimidines.</text>
</comment>
<feature type="short sequence motif" description="PRPP-binding" evidence="4">
    <location>
        <begin position="99"/>
        <end position="111"/>
    </location>
</feature>
<dbReference type="InterPro" id="IPR000836">
    <property type="entry name" value="PRTase_dom"/>
</dbReference>
<keyword evidence="7" id="KW-1185">Reference proteome</keyword>
<dbReference type="EC" id="2.4.2.9" evidence="4"/>